<proteinExistence type="predicted"/>
<reference evidence="1" key="1">
    <citation type="submission" date="2006-06" db="EMBL/GenBank/DDBJ databases">
        <title>Complete sequence of chromosome of Chelativorans sp. BNC1.</title>
        <authorList>
            <consortium name="US DOE Joint Genome Institute"/>
            <person name="Copeland A."/>
            <person name="Lucas S."/>
            <person name="Lapidus A."/>
            <person name="Barry K."/>
            <person name="Detter J.C."/>
            <person name="Glavina del Rio T."/>
            <person name="Hammon N."/>
            <person name="Israni S."/>
            <person name="Dalin E."/>
            <person name="Tice H."/>
            <person name="Pitluck S."/>
            <person name="Chertkov O."/>
            <person name="Brettin T."/>
            <person name="Bruce D."/>
            <person name="Han C."/>
            <person name="Tapia R."/>
            <person name="Gilna P."/>
            <person name="Schmutz J."/>
            <person name="Larimer F."/>
            <person name="Land M."/>
            <person name="Hauser L."/>
            <person name="Kyrpides N."/>
            <person name="Mikhailova N."/>
            <person name="Richardson P."/>
        </authorList>
    </citation>
    <scope>NUCLEOTIDE SEQUENCE</scope>
    <source>
        <strain evidence="1">BNC1</strain>
    </source>
</reference>
<name>Q11J47_CHESB</name>
<gene>
    <name evidence="1" type="ordered locus">Meso_1182</name>
</gene>
<organism evidence="1">
    <name type="scientific">Chelativorans sp. (strain BNC1)</name>
    <dbReference type="NCBI Taxonomy" id="266779"/>
    <lineage>
        <taxon>Bacteria</taxon>
        <taxon>Pseudomonadati</taxon>
        <taxon>Pseudomonadota</taxon>
        <taxon>Alphaproteobacteria</taxon>
        <taxon>Hyphomicrobiales</taxon>
        <taxon>Phyllobacteriaceae</taxon>
        <taxon>Chelativorans</taxon>
    </lineage>
</organism>
<dbReference type="HOGENOM" id="CLU_2104611_0_0_5"/>
<sequence length="116" mass="12903">MMSAREIIQQAVVRCNQFCDQTYASAVLNELAAAGYRLVAPGELDDETLERAVVHLLEISQAMWDRAETKRPADGWERPPEGEKDDAVTAWCFEKAANAIRPLKADRRALEGDGRG</sequence>
<dbReference type="EMBL" id="CP000390">
    <property type="protein sequence ID" value="ABG62578.1"/>
    <property type="molecule type" value="Genomic_DNA"/>
</dbReference>
<dbReference type="AlphaFoldDB" id="Q11J47"/>
<dbReference type="KEGG" id="mes:Meso_1182"/>
<dbReference type="OrthoDB" id="8123130at2"/>
<evidence type="ECO:0000313" key="1">
    <source>
        <dbReference type="EMBL" id="ABG62578.1"/>
    </source>
</evidence>
<accession>Q11J47</accession>
<dbReference type="STRING" id="266779.Meso_1182"/>
<protein>
    <submittedName>
        <fullName evidence="1">Uncharacterized protein</fullName>
    </submittedName>
</protein>